<gene>
    <name evidence="4" type="ORF">AGERDE_LOCUS111</name>
</gene>
<keyword evidence="1" id="KW-0472">Membrane</keyword>
<evidence type="ECO:0000259" key="2">
    <source>
        <dbReference type="Pfam" id="PF10785"/>
    </source>
</evidence>
<protein>
    <submittedName>
        <fullName evidence="4">8107_t:CDS:1</fullName>
    </submittedName>
</protein>
<evidence type="ECO:0000256" key="1">
    <source>
        <dbReference type="SAM" id="Phobius"/>
    </source>
</evidence>
<name>A0A9N8YJW8_9GLOM</name>
<keyword evidence="1" id="KW-1133">Transmembrane helix</keyword>
<evidence type="ECO:0000313" key="4">
    <source>
        <dbReference type="EMBL" id="CAG8433380.1"/>
    </source>
</evidence>
<organism evidence="4 5">
    <name type="scientific">Ambispora gerdemannii</name>
    <dbReference type="NCBI Taxonomy" id="144530"/>
    <lineage>
        <taxon>Eukaryota</taxon>
        <taxon>Fungi</taxon>
        <taxon>Fungi incertae sedis</taxon>
        <taxon>Mucoromycota</taxon>
        <taxon>Glomeromycotina</taxon>
        <taxon>Glomeromycetes</taxon>
        <taxon>Archaeosporales</taxon>
        <taxon>Ambisporaceae</taxon>
        <taxon>Ambispora</taxon>
    </lineage>
</organism>
<comment type="caution">
    <text evidence="4">The sequence shown here is derived from an EMBL/GenBank/DDBJ whole genome shotgun (WGS) entry which is preliminary data.</text>
</comment>
<feature type="domain" description="NADH-ubiquinone oxidoreductase 21kDa subunit N-terminal" evidence="2">
    <location>
        <begin position="7"/>
        <end position="90"/>
    </location>
</feature>
<evidence type="ECO:0000313" key="5">
    <source>
        <dbReference type="Proteomes" id="UP000789831"/>
    </source>
</evidence>
<feature type="transmembrane region" description="Helical" evidence="1">
    <location>
        <begin position="60"/>
        <end position="78"/>
    </location>
</feature>
<reference evidence="4" key="1">
    <citation type="submission" date="2021-06" db="EMBL/GenBank/DDBJ databases">
        <authorList>
            <person name="Kallberg Y."/>
            <person name="Tangrot J."/>
            <person name="Rosling A."/>
        </authorList>
    </citation>
    <scope>NUCLEOTIDE SEQUENCE</scope>
    <source>
        <strain evidence="4">MT106</strain>
    </source>
</reference>
<dbReference type="Pfam" id="PF12853">
    <property type="entry name" value="NADH_u_ox_C"/>
    <property type="match status" value="1"/>
</dbReference>
<dbReference type="Proteomes" id="UP000789831">
    <property type="component" value="Unassembled WGS sequence"/>
</dbReference>
<proteinExistence type="predicted"/>
<dbReference type="Pfam" id="PF10785">
    <property type="entry name" value="NADH-u_ox-rdase"/>
    <property type="match status" value="1"/>
</dbReference>
<dbReference type="PANTHER" id="PTHR34062">
    <property type="entry name" value="OXIDOREDUCTASE 21 KDA SUBUNIT, PUTATIVE (AFU_ORTHOLOGUE AFUA_4G04750)-RELATED"/>
    <property type="match status" value="1"/>
</dbReference>
<accession>A0A9N8YJW8</accession>
<sequence>MPEVKINTAYPVIDTDPHFLRVVRYFRPSDYAMWTACTVGGPAFMLAFEKVSPTYQRLGVPLKVATLLGAMGGFLFAYQRSSMRFWGWTENEREYDIDMKEMRQRLREGKSLYGESDLDLFNQASAARQSRYAALKFSWLPWFNFVNHPFHGVDPKKYEDEEY</sequence>
<feature type="domain" description="NADH-ubiquinone oxidoreductase 21kDa subunit C-terminal fungi" evidence="3">
    <location>
        <begin position="99"/>
        <end position="159"/>
    </location>
</feature>
<dbReference type="InterPro" id="IPR024549">
    <property type="entry name" value="NADH-UbQ_OxRdtase_su21_C_fun"/>
</dbReference>
<evidence type="ECO:0000259" key="3">
    <source>
        <dbReference type="Pfam" id="PF12853"/>
    </source>
</evidence>
<dbReference type="AlphaFoldDB" id="A0A9N8YJW8"/>
<dbReference type="OrthoDB" id="196140at2759"/>
<dbReference type="PANTHER" id="PTHR34062:SF1">
    <property type="entry name" value="NADH-UBIQUINONE OXIDOREDUCTASE 21KDA SUBUNIT N-TERMINAL DOMAIN-CONTAINING PROTEIN"/>
    <property type="match status" value="1"/>
</dbReference>
<keyword evidence="5" id="KW-1185">Reference proteome</keyword>
<dbReference type="InterPro" id="IPR053229">
    <property type="entry name" value="NADH-Q_oxidrdct_subunit"/>
</dbReference>
<keyword evidence="1" id="KW-0812">Transmembrane</keyword>
<dbReference type="EMBL" id="CAJVPL010000005">
    <property type="protein sequence ID" value="CAG8433380.1"/>
    <property type="molecule type" value="Genomic_DNA"/>
</dbReference>
<feature type="transmembrane region" description="Helical" evidence="1">
    <location>
        <begin position="31"/>
        <end position="48"/>
    </location>
</feature>
<dbReference type="InterPro" id="IPR019721">
    <property type="entry name" value="NADH-UbQ_OxRdtase_su21_N"/>
</dbReference>